<name>A0A081FTM9_9GAMM</name>
<evidence type="ECO:0000313" key="1">
    <source>
        <dbReference type="EMBL" id="KEA61884.1"/>
    </source>
</evidence>
<dbReference type="EMBL" id="JMQN01000059">
    <property type="protein sequence ID" value="KEA61884.1"/>
    <property type="molecule type" value="Genomic_DNA"/>
</dbReference>
<evidence type="ECO:0000313" key="2">
    <source>
        <dbReference type="Proteomes" id="UP000028252"/>
    </source>
</evidence>
<dbReference type="Gene3D" id="3.40.1260.10">
    <property type="entry name" value="DsrEFH-like"/>
    <property type="match status" value="1"/>
</dbReference>
<dbReference type="GO" id="GO:1990228">
    <property type="term" value="C:sulfurtransferase complex"/>
    <property type="evidence" value="ECO:0007669"/>
    <property type="project" value="TreeGrafter"/>
</dbReference>
<dbReference type="AlphaFoldDB" id="A0A081FTM9"/>
<reference evidence="1 2" key="1">
    <citation type="submission" date="2014-04" db="EMBL/GenBank/DDBJ databases">
        <title>Marinobacterium kochiensis sp. nov., isolated from sediment sample collected from Kochi backwaters in Kerala, India.</title>
        <authorList>
            <person name="Singh A."/>
            <person name="Pinnaka A.K."/>
        </authorList>
    </citation>
    <scope>NUCLEOTIDE SEQUENCE [LARGE SCALE GENOMIC DNA]</scope>
    <source>
        <strain evidence="1 2">AK27</strain>
    </source>
</reference>
<dbReference type="GO" id="GO:0002143">
    <property type="term" value="P:tRNA wobble position uridine thiolation"/>
    <property type="evidence" value="ECO:0007669"/>
    <property type="project" value="InterPro"/>
</dbReference>
<dbReference type="Pfam" id="PF04077">
    <property type="entry name" value="DsrH"/>
    <property type="match status" value="1"/>
</dbReference>
<dbReference type="InterPro" id="IPR007215">
    <property type="entry name" value="Sulphur_relay_TusB/DsrH"/>
</dbReference>
<dbReference type="PANTHER" id="PTHR37526:SF1">
    <property type="entry name" value="PROTEIN TUSB"/>
    <property type="match status" value="1"/>
</dbReference>
<comment type="caution">
    <text evidence="1">The sequence shown here is derived from an EMBL/GenBank/DDBJ whole genome shotgun (WGS) entry which is preliminary data.</text>
</comment>
<gene>
    <name evidence="1" type="ORF">ADIMK_4031</name>
</gene>
<organism evidence="1 2">
    <name type="scientific">Marinobacterium lacunae</name>
    <dbReference type="NCBI Taxonomy" id="1232683"/>
    <lineage>
        <taxon>Bacteria</taxon>
        <taxon>Pseudomonadati</taxon>
        <taxon>Pseudomonadota</taxon>
        <taxon>Gammaproteobacteria</taxon>
        <taxon>Oceanospirillales</taxon>
        <taxon>Oceanospirillaceae</taxon>
        <taxon>Marinobacterium</taxon>
    </lineage>
</organism>
<accession>A0A081FTM9</accession>
<dbReference type="Proteomes" id="UP000028252">
    <property type="component" value="Unassembled WGS sequence"/>
</dbReference>
<proteinExistence type="predicted"/>
<dbReference type="eggNOG" id="COG2168">
    <property type="taxonomic scope" value="Bacteria"/>
</dbReference>
<evidence type="ECO:0008006" key="3">
    <source>
        <dbReference type="Google" id="ProtNLM"/>
    </source>
</evidence>
<dbReference type="InterPro" id="IPR027396">
    <property type="entry name" value="DsrEFH-like"/>
</dbReference>
<dbReference type="SUPFAM" id="SSF75169">
    <property type="entry name" value="DsrEFH-like"/>
    <property type="match status" value="1"/>
</dbReference>
<dbReference type="PANTHER" id="PTHR37526">
    <property type="entry name" value="PROTEIN TUSB"/>
    <property type="match status" value="1"/>
</dbReference>
<dbReference type="NCBIfam" id="TIGR03011">
    <property type="entry name" value="sulf_tusB_dsrH"/>
    <property type="match status" value="1"/>
</dbReference>
<keyword evidence="2" id="KW-1185">Reference proteome</keyword>
<protein>
    <recommendedName>
        <fullName evidence="3">tRNA 5-methylaminomethyl-2-thiouridine synthase TusB</fullName>
    </recommendedName>
</protein>
<dbReference type="PATRIC" id="fig|1232683.4.peg.3966"/>
<dbReference type="STRING" id="1232683.ADIMK_4031"/>
<sequence length="71" mass="7872">MDEQDSLLLIEDGVYWALPAYSDQLASIPGRVFALEADIRSRGVGNSTLECIDDSGFVQLCVSHHKVVSWF</sequence>